<dbReference type="GO" id="GO:0016491">
    <property type="term" value="F:oxidoreductase activity"/>
    <property type="evidence" value="ECO:0007669"/>
    <property type="project" value="UniProtKB-KW"/>
</dbReference>
<evidence type="ECO:0000256" key="6">
    <source>
        <dbReference type="RuleBase" id="RU364000"/>
    </source>
</evidence>
<dbReference type="Gene3D" id="3.90.180.10">
    <property type="entry name" value="Medium-chain alcohol dehydrogenases, catalytic domain"/>
    <property type="match status" value="1"/>
</dbReference>
<evidence type="ECO:0000313" key="9">
    <source>
        <dbReference type="Proteomes" id="UP000595823"/>
    </source>
</evidence>
<dbReference type="AlphaFoldDB" id="A0A7T6Z1J3"/>
<dbReference type="InterPro" id="IPR013154">
    <property type="entry name" value="ADH-like_N"/>
</dbReference>
<dbReference type="PROSITE" id="PS01162">
    <property type="entry name" value="QOR_ZETA_CRYSTAL"/>
    <property type="match status" value="1"/>
</dbReference>
<dbReference type="GO" id="GO:0003723">
    <property type="term" value="F:RNA binding"/>
    <property type="evidence" value="ECO:0007669"/>
    <property type="project" value="UniProtKB-KW"/>
</dbReference>
<evidence type="ECO:0000259" key="7">
    <source>
        <dbReference type="SMART" id="SM00829"/>
    </source>
</evidence>
<keyword evidence="6" id="KW-0862">Zinc</keyword>
<dbReference type="Pfam" id="PF13602">
    <property type="entry name" value="ADH_zinc_N_2"/>
    <property type="match status" value="1"/>
</dbReference>
<keyword evidence="3" id="KW-0963">Cytoplasm</keyword>
<sequence length="335" mass="36626">MKAVGFFESLPITDEKSLQDVEVEKPKAMGKDILVRVQAISVNPVDTKQRRGAPPAGSEPKILGWDVAGVIEEVGNDVELFSVGDKVFYAGSVTRQGGNSDYHLVDERIVGQKPESLDFAEAAALPLTTITAWEALFERMNLSIDPSANKGKSILIIGAAGGVGSIAVQLAKLAGLYVIGTASRKETANWAKDTGADKIISHYEAFRQQLEANVDYIFCLNNTDQHWENMGEVLAPQGHIVSIVEAVENQDLNVLKNKSASFSYEFMFTRSMFETDDMIEQYLLLNEVSKLVDEGKIHTTLTDRGGPINAENLRAAHEKIESGKTIGKIVLENDE</sequence>
<gene>
    <name evidence="8" type="ORF">HUG15_06560</name>
</gene>
<dbReference type="Proteomes" id="UP000595823">
    <property type="component" value="Chromosome"/>
</dbReference>
<dbReference type="InterPro" id="IPR002364">
    <property type="entry name" value="Quin_OxRdtase/zeta-crystal_CS"/>
</dbReference>
<evidence type="ECO:0000256" key="3">
    <source>
        <dbReference type="ARBA" id="ARBA00022490"/>
    </source>
</evidence>
<comment type="subunit">
    <text evidence="2">Homotetramer.</text>
</comment>
<dbReference type="InterPro" id="IPR020843">
    <property type="entry name" value="ER"/>
</dbReference>
<dbReference type="PANTHER" id="PTHR44154">
    <property type="entry name" value="QUINONE OXIDOREDUCTASE"/>
    <property type="match status" value="1"/>
</dbReference>
<accession>A0A7T6Z1J3</accession>
<dbReference type="PANTHER" id="PTHR44154:SF1">
    <property type="entry name" value="QUINONE OXIDOREDUCTASE"/>
    <property type="match status" value="1"/>
</dbReference>
<keyword evidence="9" id="KW-1185">Reference proteome</keyword>
<evidence type="ECO:0000256" key="1">
    <source>
        <dbReference type="ARBA" id="ARBA00004496"/>
    </source>
</evidence>
<reference evidence="8 9" key="1">
    <citation type="submission" date="2020-06" db="EMBL/GenBank/DDBJ databases">
        <title>Genomic analysis of Salicibibacter sp. NKC5-3.</title>
        <authorList>
            <person name="Oh Y.J."/>
        </authorList>
    </citation>
    <scope>NUCLEOTIDE SEQUENCE [LARGE SCALE GENOMIC DNA]</scope>
    <source>
        <strain evidence="8 9">NKC5-3</strain>
    </source>
</reference>
<protein>
    <recommendedName>
        <fullName evidence="6">Zinc-type alcohol dehydrogenase-like protein</fullName>
    </recommendedName>
</protein>
<keyword evidence="5" id="KW-0694">RNA-binding</keyword>
<evidence type="ECO:0000313" key="8">
    <source>
        <dbReference type="EMBL" id="QQK75283.1"/>
    </source>
</evidence>
<comment type="subcellular location">
    <subcellularLocation>
        <location evidence="1">Cytoplasm</location>
    </subcellularLocation>
</comment>
<keyword evidence="4" id="KW-0521">NADP</keyword>
<dbReference type="InterPro" id="IPR011032">
    <property type="entry name" value="GroES-like_sf"/>
</dbReference>
<dbReference type="GO" id="GO:0005737">
    <property type="term" value="C:cytoplasm"/>
    <property type="evidence" value="ECO:0007669"/>
    <property type="project" value="UniProtKB-SubCell"/>
</dbReference>
<dbReference type="EMBL" id="CP054705">
    <property type="protein sequence ID" value="QQK75283.1"/>
    <property type="molecule type" value="Genomic_DNA"/>
</dbReference>
<dbReference type="SMART" id="SM00829">
    <property type="entry name" value="PKS_ER"/>
    <property type="match status" value="1"/>
</dbReference>
<keyword evidence="6" id="KW-0560">Oxidoreductase</keyword>
<dbReference type="SUPFAM" id="SSF51735">
    <property type="entry name" value="NAD(P)-binding Rossmann-fold domains"/>
    <property type="match status" value="1"/>
</dbReference>
<dbReference type="KEGG" id="scia:HUG15_06560"/>
<dbReference type="Pfam" id="PF08240">
    <property type="entry name" value="ADH_N"/>
    <property type="match status" value="1"/>
</dbReference>
<dbReference type="InterPro" id="IPR051603">
    <property type="entry name" value="Zinc-ADH_QOR/CCCR"/>
</dbReference>
<dbReference type="Gene3D" id="3.40.50.720">
    <property type="entry name" value="NAD(P)-binding Rossmann-like Domain"/>
    <property type="match status" value="1"/>
</dbReference>
<dbReference type="RefSeq" id="WP_200127930.1">
    <property type="nucleotide sequence ID" value="NZ_CP054705.1"/>
</dbReference>
<dbReference type="SUPFAM" id="SSF50129">
    <property type="entry name" value="GroES-like"/>
    <property type="match status" value="1"/>
</dbReference>
<dbReference type="InterPro" id="IPR014182">
    <property type="entry name" value="ADH_Zn_typ-1"/>
</dbReference>
<dbReference type="CDD" id="cd08252">
    <property type="entry name" value="AL_MDR"/>
    <property type="match status" value="1"/>
</dbReference>
<evidence type="ECO:0000256" key="4">
    <source>
        <dbReference type="ARBA" id="ARBA00022857"/>
    </source>
</evidence>
<feature type="domain" description="Enoyl reductase (ER)" evidence="7">
    <location>
        <begin position="16"/>
        <end position="331"/>
    </location>
</feature>
<comment type="similarity">
    <text evidence="6">Belongs to the zinc-containing alcohol dehydrogenase family. Quinone oxidoreductase subfamily.</text>
</comment>
<name>A0A7T6Z1J3_9BACI</name>
<dbReference type="GO" id="GO:0008270">
    <property type="term" value="F:zinc ion binding"/>
    <property type="evidence" value="ECO:0007669"/>
    <property type="project" value="InterPro"/>
</dbReference>
<keyword evidence="6" id="KW-0479">Metal-binding</keyword>
<proteinExistence type="inferred from homology"/>
<evidence type="ECO:0000256" key="5">
    <source>
        <dbReference type="ARBA" id="ARBA00022884"/>
    </source>
</evidence>
<dbReference type="InterPro" id="IPR036291">
    <property type="entry name" value="NAD(P)-bd_dom_sf"/>
</dbReference>
<dbReference type="NCBIfam" id="TIGR02817">
    <property type="entry name" value="adh_fam_1"/>
    <property type="match status" value="1"/>
</dbReference>
<organism evidence="8 9">
    <name type="scientific">Salicibibacter cibarius</name>
    <dbReference type="NCBI Taxonomy" id="2743000"/>
    <lineage>
        <taxon>Bacteria</taxon>
        <taxon>Bacillati</taxon>
        <taxon>Bacillota</taxon>
        <taxon>Bacilli</taxon>
        <taxon>Bacillales</taxon>
        <taxon>Bacillaceae</taxon>
        <taxon>Salicibibacter</taxon>
    </lineage>
</organism>
<evidence type="ECO:0000256" key="2">
    <source>
        <dbReference type="ARBA" id="ARBA00011881"/>
    </source>
</evidence>